<dbReference type="OrthoDB" id="424368at2"/>
<keyword evidence="2" id="KW-0808">Transferase</keyword>
<dbReference type="AlphaFoldDB" id="A0A518V6C3"/>
<evidence type="ECO:0000259" key="1">
    <source>
        <dbReference type="PROSITE" id="PS51186"/>
    </source>
</evidence>
<proteinExistence type="predicted"/>
<reference evidence="2 3" key="1">
    <citation type="submission" date="2018-11" db="EMBL/GenBank/DDBJ databases">
        <title>Phylogenetic determinants of toxin gene distribution in genomes of Brevibacillus laterosporus.</title>
        <authorList>
            <person name="Glare T.R."/>
            <person name="Durrant A."/>
            <person name="Berry C."/>
            <person name="Palma L."/>
            <person name="Ormskirk M."/>
            <person name="Cox M.O."/>
        </authorList>
    </citation>
    <scope>NUCLEOTIDE SEQUENCE [LARGE SCALE GENOMIC DNA]</scope>
    <source>
        <strain evidence="2 3">1821L</strain>
    </source>
</reference>
<dbReference type="GO" id="GO:0016747">
    <property type="term" value="F:acyltransferase activity, transferring groups other than amino-acyl groups"/>
    <property type="evidence" value="ECO:0007669"/>
    <property type="project" value="InterPro"/>
</dbReference>
<dbReference type="PANTHER" id="PTHR43451">
    <property type="entry name" value="ACETYLTRANSFERASE (GNAT) FAMILY PROTEIN"/>
    <property type="match status" value="1"/>
</dbReference>
<protein>
    <submittedName>
        <fullName evidence="2">GNAT family N-acetyltransferase</fullName>
    </submittedName>
</protein>
<dbReference type="InterPro" id="IPR052564">
    <property type="entry name" value="N-acetyltrans/Recomb-assoc"/>
</dbReference>
<dbReference type="Proteomes" id="UP000319432">
    <property type="component" value="Chromosome"/>
</dbReference>
<dbReference type="CDD" id="cd04301">
    <property type="entry name" value="NAT_SF"/>
    <property type="match status" value="1"/>
</dbReference>
<dbReference type="InterPro" id="IPR016181">
    <property type="entry name" value="Acyl_CoA_acyltransferase"/>
</dbReference>
<dbReference type="SUPFAM" id="SSF55729">
    <property type="entry name" value="Acyl-CoA N-acyltransferases (Nat)"/>
    <property type="match status" value="1"/>
</dbReference>
<feature type="domain" description="N-acetyltransferase" evidence="1">
    <location>
        <begin position="1"/>
        <end position="157"/>
    </location>
</feature>
<dbReference type="InterPro" id="IPR000182">
    <property type="entry name" value="GNAT_dom"/>
</dbReference>
<name>A0A518V6C3_BRELA</name>
<dbReference type="PANTHER" id="PTHR43451:SF1">
    <property type="entry name" value="ACETYLTRANSFERASE"/>
    <property type="match status" value="1"/>
</dbReference>
<dbReference type="PROSITE" id="PS51186">
    <property type="entry name" value="GNAT"/>
    <property type="match status" value="1"/>
</dbReference>
<dbReference type="EMBL" id="CP033464">
    <property type="protein sequence ID" value="QDX92518.1"/>
    <property type="molecule type" value="Genomic_DNA"/>
</dbReference>
<accession>A0A518V6C3</accession>
<gene>
    <name evidence="2" type="ORF">EEL30_09400</name>
</gene>
<dbReference type="Pfam" id="PF13673">
    <property type="entry name" value="Acetyltransf_10"/>
    <property type="match status" value="1"/>
</dbReference>
<sequence>MIIRKFKESDTEQLVSLFYETVHTSNAQDYSQEQLDAWAPEDERVSKVISWQESLRHNSTYVAEIRNTLVGFCDMTAQGHLDRLYIHKDFQRQGIASALLGFIEREARERALVTITTEASITAKPFFEHHGYQTVQAQAVTRRGILLVNYQMNKEIMPILDEKACSNTQVYTRKTSFYHE</sequence>
<keyword evidence="3" id="KW-1185">Reference proteome</keyword>
<evidence type="ECO:0000313" key="3">
    <source>
        <dbReference type="Proteomes" id="UP000319432"/>
    </source>
</evidence>
<organism evidence="2 3">
    <name type="scientific">Brevibacillus laterosporus</name>
    <name type="common">Bacillus laterosporus</name>
    <dbReference type="NCBI Taxonomy" id="1465"/>
    <lineage>
        <taxon>Bacteria</taxon>
        <taxon>Bacillati</taxon>
        <taxon>Bacillota</taxon>
        <taxon>Bacilli</taxon>
        <taxon>Bacillales</taxon>
        <taxon>Paenibacillaceae</taxon>
        <taxon>Brevibacillus</taxon>
    </lineage>
</organism>
<evidence type="ECO:0000313" key="2">
    <source>
        <dbReference type="EMBL" id="QDX92518.1"/>
    </source>
</evidence>
<dbReference type="Gene3D" id="3.40.630.30">
    <property type="match status" value="1"/>
</dbReference>